<sequence>MKRLVLVLSLIGIVFSSVLIILGISISDYEAIRFGAICTFLNLFFLFLIKS</sequence>
<feature type="transmembrane region" description="Helical" evidence="1">
    <location>
        <begin position="32"/>
        <end position="49"/>
    </location>
</feature>
<gene>
    <name evidence="2" type="ORF">GA0061081_102234</name>
</gene>
<keyword evidence="3" id="KW-1185">Reference proteome</keyword>
<feature type="transmembrane region" description="Helical" evidence="1">
    <location>
        <begin position="5"/>
        <end position="26"/>
    </location>
</feature>
<evidence type="ECO:0000256" key="1">
    <source>
        <dbReference type="SAM" id="Phobius"/>
    </source>
</evidence>
<accession>A0A1C4A4K8</accession>
<keyword evidence="1" id="KW-0472">Membrane</keyword>
<organism evidence="2 3">
    <name type="scientific">Gilliamella bombicola</name>
    <dbReference type="NCBI Taxonomy" id="1798182"/>
    <lineage>
        <taxon>Bacteria</taxon>
        <taxon>Pseudomonadati</taxon>
        <taxon>Pseudomonadota</taxon>
        <taxon>Gammaproteobacteria</taxon>
        <taxon>Orbales</taxon>
        <taxon>Orbaceae</taxon>
        <taxon>Gilliamella</taxon>
    </lineage>
</organism>
<proteinExistence type="predicted"/>
<protein>
    <submittedName>
        <fullName evidence="2">Uncharacterized protein</fullName>
    </submittedName>
</protein>
<dbReference type="AlphaFoldDB" id="A0A1C4A4K8"/>
<keyword evidence="1" id="KW-1133">Transmembrane helix</keyword>
<evidence type="ECO:0000313" key="3">
    <source>
        <dbReference type="Proteomes" id="UP000199670"/>
    </source>
</evidence>
<keyword evidence="1" id="KW-0812">Transmembrane</keyword>
<name>A0A1C4A4K8_9GAMM</name>
<dbReference type="EMBL" id="FMAQ01000002">
    <property type="protein sequence ID" value="SCB89491.1"/>
    <property type="molecule type" value="Genomic_DNA"/>
</dbReference>
<reference evidence="3" key="1">
    <citation type="submission" date="2016-08" db="EMBL/GenBank/DDBJ databases">
        <authorList>
            <person name="Varghese N."/>
            <person name="Submissions Spin"/>
        </authorList>
    </citation>
    <scope>NUCLEOTIDE SEQUENCE [LARGE SCALE GENOMIC DNA]</scope>
    <source>
        <strain evidence="3">R-53248</strain>
    </source>
</reference>
<dbReference type="Proteomes" id="UP000199670">
    <property type="component" value="Unassembled WGS sequence"/>
</dbReference>
<evidence type="ECO:0000313" key="2">
    <source>
        <dbReference type="EMBL" id="SCB89491.1"/>
    </source>
</evidence>